<evidence type="ECO:0000313" key="3">
    <source>
        <dbReference type="Proteomes" id="UP000267049"/>
    </source>
</evidence>
<dbReference type="Pfam" id="PF00550">
    <property type="entry name" value="PP-binding"/>
    <property type="match status" value="1"/>
</dbReference>
<feature type="domain" description="Carrier" evidence="1">
    <location>
        <begin position="13"/>
        <end position="69"/>
    </location>
</feature>
<dbReference type="OrthoDB" id="332228at2"/>
<organism evidence="2 3">
    <name type="scientific">Montanilutibacter psychrotolerans</name>
    <dbReference type="NCBI Taxonomy" id="1327343"/>
    <lineage>
        <taxon>Bacteria</taxon>
        <taxon>Pseudomonadati</taxon>
        <taxon>Pseudomonadota</taxon>
        <taxon>Gammaproteobacteria</taxon>
        <taxon>Lysobacterales</taxon>
        <taxon>Lysobacteraceae</taxon>
        <taxon>Montanilutibacter</taxon>
    </lineage>
</organism>
<dbReference type="EMBL" id="RIBS01000002">
    <property type="protein sequence ID" value="RNF85400.1"/>
    <property type="molecule type" value="Genomic_DNA"/>
</dbReference>
<dbReference type="SUPFAM" id="SSF47336">
    <property type="entry name" value="ACP-like"/>
    <property type="match status" value="1"/>
</dbReference>
<evidence type="ECO:0000259" key="1">
    <source>
        <dbReference type="Pfam" id="PF00550"/>
    </source>
</evidence>
<reference evidence="2 3" key="1">
    <citation type="submission" date="2018-11" db="EMBL/GenBank/DDBJ databases">
        <title>Lysobacter cryohumiis sp. nov., isolated from soil in the Tianshan Mountains, Xinjiang, China.</title>
        <authorList>
            <person name="Luo Y."/>
            <person name="Sheng H."/>
        </authorList>
    </citation>
    <scope>NUCLEOTIDE SEQUENCE [LARGE SCALE GENOMIC DNA]</scope>
    <source>
        <strain evidence="2 3">ZS60</strain>
    </source>
</reference>
<evidence type="ECO:0000313" key="2">
    <source>
        <dbReference type="EMBL" id="RNF85400.1"/>
    </source>
</evidence>
<name>A0A3M8T2Q0_9GAMM</name>
<comment type="caution">
    <text evidence="2">The sequence shown here is derived from an EMBL/GenBank/DDBJ whole genome shotgun (WGS) entry which is preliminary data.</text>
</comment>
<protein>
    <submittedName>
        <fullName evidence="2">Acyl carrier protein</fullName>
    </submittedName>
</protein>
<dbReference type="AlphaFoldDB" id="A0A3M8T2Q0"/>
<dbReference type="Proteomes" id="UP000267049">
    <property type="component" value="Unassembled WGS sequence"/>
</dbReference>
<gene>
    <name evidence="2" type="ORF">EER27_06490</name>
</gene>
<proteinExistence type="predicted"/>
<dbReference type="InterPro" id="IPR036736">
    <property type="entry name" value="ACP-like_sf"/>
</dbReference>
<dbReference type="RefSeq" id="WP_123087183.1">
    <property type="nucleotide sequence ID" value="NZ_RIBS01000002.1"/>
</dbReference>
<keyword evidence="3" id="KW-1185">Reference proteome</keyword>
<dbReference type="Gene3D" id="1.10.1200.10">
    <property type="entry name" value="ACP-like"/>
    <property type="match status" value="1"/>
</dbReference>
<accession>A0A3M8T2Q0</accession>
<sequence>MESPYSHAALIDLVMDTLCGVLGCDRSELTADHAIGNDLGAESLDFVELRYNLERTLGIVLPQRSVLDHYGAASGDPQALYVGGKLSEIGAYALQNSFFAYSSKLAHAGAGTHEVMAGATISNWAGLLKGVLDCLPAQCPDCGHEHAVIAPSGKPACAACGSVVKPLAGDEAMALSMQEAAAGWESQKLVA</sequence>
<dbReference type="InterPro" id="IPR009081">
    <property type="entry name" value="PP-bd_ACP"/>
</dbReference>